<dbReference type="PANTHER" id="PTHR30137:SF6">
    <property type="entry name" value="LUCIFERASE-LIKE MONOOXYGENASE"/>
    <property type="match status" value="1"/>
</dbReference>
<feature type="domain" description="Luciferase-like" evidence="1">
    <location>
        <begin position="41"/>
        <end position="345"/>
    </location>
</feature>
<dbReference type="GO" id="GO:0004497">
    <property type="term" value="F:monooxygenase activity"/>
    <property type="evidence" value="ECO:0007669"/>
    <property type="project" value="UniProtKB-KW"/>
</dbReference>
<evidence type="ECO:0000313" key="2">
    <source>
        <dbReference type="EMBL" id="GEP55054.1"/>
    </source>
</evidence>
<reference evidence="2 3" key="1">
    <citation type="submission" date="2019-07" db="EMBL/GenBank/DDBJ databases">
        <title>Whole genome shotgun sequence of Reyranella soli NBRC 108950.</title>
        <authorList>
            <person name="Hosoyama A."/>
            <person name="Uohara A."/>
            <person name="Ohji S."/>
            <person name="Ichikawa N."/>
        </authorList>
    </citation>
    <scope>NUCLEOTIDE SEQUENCE [LARGE SCALE GENOMIC DNA]</scope>
    <source>
        <strain evidence="2 3">NBRC 108950</strain>
    </source>
</reference>
<sequence>MKFTWFHLMPWPHMPDDFREKHRSVWVDLPNRMYEPELGHIAYHQYLDQLEYAETVGFDGIGVNEHHANAYGLMPSPNIMAATLTRRTSKAALVVLGNSIALYNPPLRVAEEMAMLDVLSGGRLVAGFPVGTSMDTNYAYGTIPALTREKYAEAHDLIRKAWAADEPFAFNGRYTKLRYVNCWPKPIQRPAPPIFIPGGGSVETYDFCLDNTYSYSYLSYSGYLRAKLLMDGYWKRVAERKADESPYRAGFAQVICVADSDAEAERLYWPHVNYFYNRCLHVYPGFADAPGYRTVKTIQTGALSQFTQAAARNYPSMTWKDLVDGRYIVAGSPETVRQQMEELIKTLRVGNIFCLMHVGNMPNDKVRYSTSLFAEKVMPHLRNLWPEWKNHDDRFWMHPMNEPVPLKVAAE</sequence>
<keyword evidence="2" id="KW-0503">Monooxygenase</keyword>
<dbReference type="EMBL" id="BKAJ01000033">
    <property type="protein sequence ID" value="GEP55054.1"/>
    <property type="molecule type" value="Genomic_DNA"/>
</dbReference>
<comment type="caution">
    <text evidence="2">The sequence shown here is derived from an EMBL/GenBank/DDBJ whole genome shotgun (WGS) entry which is preliminary data.</text>
</comment>
<proteinExistence type="predicted"/>
<dbReference type="Gene3D" id="3.20.20.30">
    <property type="entry name" value="Luciferase-like domain"/>
    <property type="match status" value="1"/>
</dbReference>
<gene>
    <name evidence="2" type="ORF">RSO01_22200</name>
</gene>
<organism evidence="2 3">
    <name type="scientific">Reyranella soli</name>
    <dbReference type="NCBI Taxonomy" id="1230389"/>
    <lineage>
        <taxon>Bacteria</taxon>
        <taxon>Pseudomonadati</taxon>
        <taxon>Pseudomonadota</taxon>
        <taxon>Alphaproteobacteria</taxon>
        <taxon>Hyphomicrobiales</taxon>
        <taxon>Reyranellaceae</taxon>
        <taxon>Reyranella</taxon>
    </lineage>
</organism>
<protein>
    <submittedName>
        <fullName evidence="2">Monooxygenase</fullName>
    </submittedName>
</protein>
<dbReference type="Pfam" id="PF00296">
    <property type="entry name" value="Bac_luciferase"/>
    <property type="match status" value="1"/>
</dbReference>
<dbReference type="GO" id="GO:0016705">
    <property type="term" value="F:oxidoreductase activity, acting on paired donors, with incorporation or reduction of molecular oxygen"/>
    <property type="evidence" value="ECO:0007669"/>
    <property type="project" value="InterPro"/>
</dbReference>
<dbReference type="InterPro" id="IPR050766">
    <property type="entry name" value="Bact_Lucif_Oxidored"/>
</dbReference>
<dbReference type="InterPro" id="IPR011251">
    <property type="entry name" value="Luciferase-like_dom"/>
</dbReference>
<keyword evidence="2" id="KW-0560">Oxidoreductase</keyword>
<dbReference type="AlphaFoldDB" id="A0A512N7U3"/>
<name>A0A512N7U3_9HYPH</name>
<dbReference type="InterPro" id="IPR036661">
    <property type="entry name" value="Luciferase-like_sf"/>
</dbReference>
<evidence type="ECO:0000259" key="1">
    <source>
        <dbReference type="Pfam" id="PF00296"/>
    </source>
</evidence>
<dbReference type="Proteomes" id="UP000321058">
    <property type="component" value="Unassembled WGS sequence"/>
</dbReference>
<accession>A0A512N7U3</accession>
<dbReference type="SUPFAM" id="SSF51679">
    <property type="entry name" value="Bacterial luciferase-like"/>
    <property type="match status" value="1"/>
</dbReference>
<dbReference type="PANTHER" id="PTHR30137">
    <property type="entry name" value="LUCIFERASE-LIKE MONOOXYGENASE"/>
    <property type="match status" value="1"/>
</dbReference>
<dbReference type="RefSeq" id="WP_147149157.1">
    <property type="nucleotide sequence ID" value="NZ_BKAJ01000033.1"/>
</dbReference>
<keyword evidence="3" id="KW-1185">Reference proteome</keyword>
<dbReference type="GO" id="GO:0005829">
    <property type="term" value="C:cytosol"/>
    <property type="evidence" value="ECO:0007669"/>
    <property type="project" value="TreeGrafter"/>
</dbReference>
<dbReference type="OrthoDB" id="9776438at2"/>
<evidence type="ECO:0000313" key="3">
    <source>
        <dbReference type="Proteomes" id="UP000321058"/>
    </source>
</evidence>